<dbReference type="InterPro" id="IPR012338">
    <property type="entry name" value="Beta-lactam/transpept-like"/>
</dbReference>
<proteinExistence type="predicted"/>
<sequence>MIRSLIRLTLALGLLYGSFLPSTAQQINTEEPSFVQSYQPPVFINDNRIAQISELAPEIQQLIEVHAQARKIPGIAYGIVVDDSLVIASTTGLINLEKEIPASTASAFRIASMSKSFTAMAILKLRDEGKLSLLDTVAQHIPEMADLTYLTRDSPPITIKNLLTMTAGFPEDNPWGDRQLDEPDQMLMDMVAGDLSFSNAPAYEFEYSNLGFALLGNIVSRVSGQPYQEYIRENILLPLGMEHTYWEYADIPADTLALGYRWEDEQWKKEPLLHDGSFGAMGGLITTIEDFSKYVSFHLSAWPPRNEEETGPVKRSSLREMHTPNFPRLYANVTNIHGDTCALMSGYGYGLGITQNCEGRTWVSHGGALPGFGSNYVFYPEYGVGLMAFGNLTYTTPWPLAQIEQLLFEEIDLPVRELPASEILVQRQKQVVELIQHWDTELEEQILAENFYLDQSRDHRMAKVQDILTQAGAIEQTSPIKPNNQLRGSFDMQAEHGIVNVFFTLTPEIDPKVQRLDVSFEPTDAAARNND</sequence>
<evidence type="ECO:0000313" key="3">
    <source>
        <dbReference type="EMBL" id="WKN38416.1"/>
    </source>
</evidence>
<keyword evidence="3" id="KW-0378">Hydrolase</keyword>
<feature type="domain" description="Beta-lactamase-related" evidence="2">
    <location>
        <begin position="60"/>
        <end position="395"/>
    </location>
</feature>
<dbReference type="GO" id="GO:0016787">
    <property type="term" value="F:hydrolase activity"/>
    <property type="evidence" value="ECO:0007669"/>
    <property type="project" value="UniProtKB-KW"/>
</dbReference>
<dbReference type="SUPFAM" id="SSF56601">
    <property type="entry name" value="beta-lactamase/transpeptidase-like"/>
    <property type="match status" value="1"/>
</dbReference>
<feature type="signal peptide" evidence="1">
    <location>
        <begin position="1"/>
        <end position="24"/>
    </location>
</feature>
<dbReference type="InterPro" id="IPR001466">
    <property type="entry name" value="Beta-lactam-related"/>
</dbReference>
<evidence type="ECO:0000256" key="1">
    <source>
        <dbReference type="SAM" id="SignalP"/>
    </source>
</evidence>
<dbReference type="Pfam" id="PF00144">
    <property type="entry name" value="Beta-lactamase"/>
    <property type="match status" value="1"/>
</dbReference>
<dbReference type="PANTHER" id="PTHR46825">
    <property type="entry name" value="D-ALANYL-D-ALANINE-CARBOXYPEPTIDASE/ENDOPEPTIDASE AMPH"/>
    <property type="match status" value="1"/>
</dbReference>
<accession>A0AA49GTI4</accession>
<reference evidence="3" key="1">
    <citation type="journal article" date="2023" name="Comput. Struct. Biotechnol. J.">
        <title>Discovery of a novel marine Bacteroidetes with a rich repertoire of carbohydrate-active enzymes.</title>
        <authorList>
            <person name="Chen B."/>
            <person name="Liu G."/>
            <person name="Chen Q."/>
            <person name="Wang H."/>
            <person name="Liu L."/>
            <person name="Tang K."/>
        </authorList>
    </citation>
    <scope>NUCLEOTIDE SEQUENCE</scope>
    <source>
        <strain evidence="3">TK19036</strain>
    </source>
</reference>
<gene>
    <name evidence="3" type="ORF">K4G66_06840</name>
</gene>
<reference evidence="3" key="2">
    <citation type="journal article" date="2024" name="Antonie Van Leeuwenhoek">
        <title>Roseihalotalea indica gen. nov., sp. nov., a halophilic Bacteroidetes from mesopelagic Southwest Indian Ocean with higher carbohydrate metabolic potential.</title>
        <authorList>
            <person name="Chen B."/>
            <person name="Zhang M."/>
            <person name="Lin D."/>
            <person name="Ye J."/>
            <person name="Tang K."/>
        </authorList>
    </citation>
    <scope>NUCLEOTIDE SEQUENCE</scope>
    <source>
        <strain evidence="3">TK19036</strain>
    </source>
</reference>
<protein>
    <submittedName>
        <fullName evidence="3">Serine hydrolase</fullName>
    </submittedName>
</protein>
<dbReference type="InterPro" id="IPR050491">
    <property type="entry name" value="AmpC-like"/>
</dbReference>
<dbReference type="PANTHER" id="PTHR46825:SF9">
    <property type="entry name" value="BETA-LACTAMASE-RELATED DOMAIN-CONTAINING PROTEIN"/>
    <property type="match status" value="1"/>
</dbReference>
<feature type="chain" id="PRO_5041457337" evidence="1">
    <location>
        <begin position="25"/>
        <end position="531"/>
    </location>
</feature>
<dbReference type="EMBL" id="CP120682">
    <property type="protein sequence ID" value="WKN38416.1"/>
    <property type="molecule type" value="Genomic_DNA"/>
</dbReference>
<keyword evidence="1" id="KW-0732">Signal</keyword>
<dbReference type="AlphaFoldDB" id="A0AA49GTI4"/>
<name>A0AA49GTI4_9BACT</name>
<dbReference type="Gene3D" id="3.40.710.10">
    <property type="entry name" value="DD-peptidase/beta-lactamase superfamily"/>
    <property type="match status" value="1"/>
</dbReference>
<evidence type="ECO:0000259" key="2">
    <source>
        <dbReference type="Pfam" id="PF00144"/>
    </source>
</evidence>
<organism evidence="3">
    <name type="scientific">Roseihalotalea indica</name>
    <dbReference type="NCBI Taxonomy" id="2867963"/>
    <lineage>
        <taxon>Bacteria</taxon>
        <taxon>Pseudomonadati</taxon>
        <taxon>Bacteroidota</taxon>
        <taxon>Cytophagia</taxon>
        <taxon>Cytophagales</taxon>
        <taxon>Catalimonadaceae</taxon>
        <taxon>Roseihalotalea</taxon>
    </lineage>
</organism>